<keyword evidence="5 6" id="KW-0234">DNA repair</keyword>
<name>A0A5B9PBY1_9BACT</name>
<evidence type="ECO:0000256" key="3">
    <source>
        <dbReference type="ARBA" id="ARBA00022763"/>
    </source>
</evidence>
<evidence type="ECO:0000256" key="4">
    <source>
        <dbReference type="ARBA" id="ARBA00022801"/>
    </source>
</evidence>
<reference evidence="7 8" key="1">
    <citation type="submission" date="2019-08" db="EMBL/GenBank/DDBJ databases">
        <title>Deep-cultivation of Planctomycetes and their phenomic and genomic characterization uncovers novel biology.</title>
        <authorList>
            <person name="Wiegand S."/>
            <person name="Jogler M."/>
            <person name="Boedeker C."/>
            <person name="Pinto D."/>
            <person name="Vollmers J."/>
            <person name="Rivas-Marin E."/>
            <person name="Kohn T."/>
            <person name="Peeters S.H."/>
            <person name="Heuer A."/>
            <person name="Rast P."/>
            <person name="Oberbeckmann S."/>
            <person name="Bunk B."/>
            <person name="Jeske O."/>
            <person name="Meyerdierks A."/>
            <person name="Storesund J.E."/>
            <person name="Kallscheuer N."/>
            <person name="Luecker S."/>
            <person name="Lage O.M."/>
            <person name="Pohl T."/>
            <person name="Merkel B.J."/>
            <person name="Hornburger P."/>
            <person name="Mueller R.-W."/>
            <person name="Bruemmer F."/>
            <person name="Labrenz M."/>
            <person name="Spormann A.M."/>
            <person name="Op den Camp H."/>
            <person name="Overmann J."/>
            <person name="Amann R."/>
            <person name="Jetten M.S.M."/>
            <person name="Mascher T."/>
            <person name="Medema M.H."/>
            <person name="Devos D.P."/>
            <person name="Kaster A.-K."/>
            <person name="Ovreas L."/>
            <person name="Rohde M."/>
            <person name="Galperin M.Y."/>
            <person name="Jogler C."/>
        </authorList>
    </citation>
    <scope>NUCLEOTIDE SEQUENCE [LARGE SCALE GENOMIC DNA]</scope>
    <source>
        <strain evidence="7 8">FC18</strain>
    </source>
</reference>
<dbReference type="Pfam" id="PF03852">
    <property type="entry name" value="Vsr"/>
    <property type="match status" value="1"/>
</dbReference>
<proteinExistence type="inferred from homology"/>
<evidence type="ECO:0000256" key="2">
    <source>
        <dbReference type="ARBA" id="ARBA00022759"/>
    </source>
</evidence>
<organism evidence="7 8">
    <name type="scientific">Mariniblastus fucicola</name>
    <dbReference type="NCBI Taxonomy" id="980251"/>
    <lineage>
        <taxon>Bacteria</taxon>
        <taxon>Pseudomonadati</taxon>
        <taxon>Planctomycetota</taxon>
        <taxon>Planctomycetia</taxon>
        <taxon>Pirellulales</taxon>
        <taxon>Pirellulaceae</taxon>
        <taxon>Mariniblastus</taxon>
    </lineage>
</organism>
<dbReference type="STRING" id="980251.GCA_001642875_00730"/>
<keyword evidence="4 6" id="KW-0378">Hydrolase</keyword>
<keyword evidence="3 6" id="KW-0227">DNA damage</keyword>
<keyword evidence="8" id="KW-1185">Reference proteome</keyword>
<dbReference type="SUPFAM" id="SSF52980">
    <property type="entry name" value="Restriction endonuclease-like"/>
    <property type="match status" value="1"/>
</dbReference>
<dbReference type="GO" id="GO:0016787">
    <property type="term" value="F:hydrolase activity"/>
    <property type="evidence" value="ECO:0007669"/>
    <property type="project" value="UniProtKB-KW"/>
</dbReference>
<dbReference type="EC" id="3.1.-.-" evidence="6"/>
<dbReference type="AlphaFoldDB" id="A0A5B9PBY1"/>
<dbReference type="Gene3D" id="3.40.960.10">
    <property type="entry name" value="VSR Endonuclease"/>
    <property type="match status" value="1"/>
</dbReference>
<dbReference type="RefSeq" id="WP_075083519.1">
    <property type="nucleotide sequence ID" value="NZ_CP042912.1"/>
</dbReference>
<evidence type="ECO:0000313" key="7">
    <source>
        <dbReference type="EMBL" id="QEG24237.1"/>
    </source>
</evidence>
<dbReference type="NCBIfam" id="TIGR00632">
    <property type="entry name" value="vsr"/>
    <property type="match status" value="1"/>
</dbReference>
<comment type="function">
    <text evidence="6">May nick specific sequences that contain T:G mispairs resulting from m5C-deamination.</text>
</comment>
<keyword evidence="2 6" id="KW-0255">Endonuclease</keyword>
<dbReference type="InterPro" id="IPR004603">
    <property type="entry name" value="DNA_mismatch_endonuc_vsr"/>
</dbReference>
<keyword evidence="1 6" id="KW-0540">Nuclease</keyword>
<dbReference type="CDD" id="cd00221">
    <property type="entry name" value="Vsr"/>
    <property type="match status" value="1"/>
</dbReference>
<comment type="similarity">
    <text evidence="6">Belongs to the vsr family.</text>
</comment>
<evidence type="ECO:0000256" key="1">
    <source>
        <dbReference type="ARBA" id="ARBA00022722"/>
    </source>
</evidence>
<dbReference type="KEGG" id="mff:MFFC18_41540"/>
<evidence type="ECO:0000313" key="8">
    <source>
        <dbReference type="Proteomes" id="UP000322214"/>
    </source>
</evidence>
<gene>
    <name evidence="7" type="primary">vsr</name>
    <name evidence="7" type="ORF">MFFC18_41540</name>
</gene>
<dbReference type="OrthoDB" id="9801520at2"/>
<protein>
    <recommendedName>
        <fullName evidence="6">Very short patch repair endonuclease</fullName>
        <ecNumber evidence="6">3.1.-.-</ecNumber>
    </recommendedName>
</protein>
<dbReference type="Proteomes" id="UP000322214">
    <property type="component" value="Chromosome"/>
</dbReference>
<dbReference type="EMBL" id="CP042912">
    <property type="protein sequence ID" value="QEG24237.1"/>
    <property type="molecule type" value="Genomic_DNA"/>
</dbReference>
<dbReference type="PIRSF" id="PIRSF018267">
    <property type="entry name" value="VSR_endonuc"/>
    <property type="match status" value="1"/>
</dbReference>
<dbReference type="InterPro" id="IPR011335">
    <property type="entry name" value="Restrct_endonuc-II-like"/>
</dbReference>
<sequence>MTDIVDAKTRSRMMSGIGTANTKPEVIVRKLLFAHGFRYRLHRKDLPGKPDIVLPKYEVAVFVHGCFWHCHECHLFKWPKSNAAFWRKKILGNRERDARNVQELRKLGWHVMTVWECAVRSRSEKQLNSLANRMSNWIEADSSRRRSKNFP</sequence>
<evidence type="ECO:0000256" key="5">
    <source>
        <dbReference type="ARBA" id="ARBA00023204"/>
    </source>
</evidence>
<accession>A0A5B9PBY1</accession>
<evidence type="ECO:0000256" key="6">
    <source>
        <dbReference type="PIRNR" id="PIRNR018267"/>
    </source>
</evidence>
<dbReference type="GO" id="GO:0006298">
    <property type="term" value="P:mismatch repair"/>
    <property type="evidence" value="ECO:0007669"/>
    <property type="project" value="UniProtKB-UniRule"/>
</dbReference>
<dbReference type="GO" id="GO:0004519">
    <property type="term" value="F:endonuclease activity"/>
    <property type="evidence" value="ECO:0007669"/>
    <property type="project" value="UniProtKB-KW"/>
</dbReference>